<name>A0A5E4QAE4_9NEOP</name>
<evidence type="ECO:0000256" key="1">
    <source>
        <dbReference type="ARBA" id="ARBA00005964"/>
    </source>
</evidence>
<keyword evidence="2" id="KW-0719">Serine esterase</keyword>
<gene>
    <name evidence="8" type="ORF">LSINAPIS_LOCUS6217</name>
</gene>
<keyword evidence="4" id="KW-1015">Disulfide bond</keyword>
<evidence type="ECO:0000313" key="8">
    <source>
        <dbReference type="EMBL" id="VVC94214.1"/>
    </source>
</evidence>
<dbReference type="PANTHER" id="PTHR43142:SF1">
    <property type="entry name" value="CARBOXYLIC ESTER HYDROLASE"/>
    <property type="match status" value="1"/>
</dbReference>
<evidence type="ECO:0000259" key="7">
    <source>
        <dbReference type="Pfam" id="PF00135"/>
    </source>
</evidence>
<dbReference type="PANTHER" id="PTHR43142">
    <property type="entry name" value="CARBOXYLIC ESTER HYDROLASE"/>
    <property type="match status" value="1"/>
</dbReference>
<feature type="signal peptide" evidence="6">
    <location>
        <begin position="1"/>
        <end position="26"/>
    </location>
</feature>
<evidence type="ECO:0000256" key="5">
    <source>
        <dbReference type="ARBA" id="ARBA00023180"/>
    </source>
</evidence>
<dbReference type="Gene3D" id="3.40.50.1820">
    <property type="entry name" value="alpha/beta hydrolase"/>
    <property type="match status" value="2"/>
</dbReference>
<evidence type="ECO:0000256" key="6">
    <source>
        <dbReference type="SAM" id="SignalP"/>
    </source>
</evidence>
<sequence length="999" mass="112898">MLPDITFVMMRTSLWALLFLLVSVQAMIRLEPLVDTKQGLIRGLYADDGDYSMFLGIPYGRVNEDNPFGVAQPYPPFEEIFEANDDSAICPQQEEFNKTIVGSLDCLHLNIYVPNNVTSRNKLPVMVWIYGGGCRIGFAGRFLYGPKYLVRHDIILVTLNYRLGPYGFMCLDIPEVPGNQGLKDQVLALRWIKENIERFGGDATKITAFGESSGAESIERHLLSNNEQFFNQAILHSGSVFTPGVIKNVGNAGPTMLAKQLGFQTENIYDALEFLKGIDVKLVIGATIELNLAFLTCVEKEFAGIDSFVTEHQITKFRLESNNMPILSGYNSHESLISSVLETEDYCNNTDIFDELLPTAFDGEIDYLRKMIRRYYIGDEEPSIKVKSELLDFVSDILYNYPVQRSLDRYLKVSKHVYHYIFSYSGNRNFVKTRFNVTEGGASHADELGYLFDMGTLDKEINEAMWPLLFLLASAHAEISSRLDPLVDTKQGLIRGLQADDGDYSMFLGIPYGQVDLDNPFGPSQPHPVFEEVFEAFDDGAVCPQKDKYSESFIGSLDCLRLNIFVPNKSNVRNKLPVMVWIHGGAYERGSGTRNEFGARFLVRHDVILVTINYRLGPYGFMCLDIPEVPGNQGLKDQTMALRWVKENIGQFGGDVTKITIFGESAGGSSVGQHLTSNNEKLYNQAIMQSGTELAPWATRDTDTSVPLKIAKHLGLDTECIYSALDFLKKTDIKLVMAAAHELKFISGGCVEKKFDGVENLMTEHTSSVEVVQKAKNMNILIGFNSMESLIYYLRKTEDQLNTEDPFDATLPLAFDMDKLGNAEKHIRRFYLGDSSVSYKQVFSQILFDSDINFNYPSQRSIGRYLINAKNVYHYVFSYAGGRNYQKHQFNISFEGASHADELSYLFDMRYPFGDISDEDQLIVDRMTTMWTNFAKYGNPTPDVTELLPITWPPVTPESLNYLNIDTCPSVNTRPLHQRLSFWDLVYDTYRHAIKGINN</sequence>
<keyword evidence="3" id="KW-0378">Hydrolase</keyword>
<evidence type="ECO:0000256" key="4">
    <source>
        <dbReference type="ARBA" id="ARBA00023157"/>
    </source>
</evidence>
<dbReference type="InterPro" id="IPR029058">
    <property type="entry name" value="AB_hydrolase_fold"/>
</dbReference>
<feature type="domain" description="Carboxylesterase type B" evidence="7">
    <location>
        <begin position="484"/>
        <end position="983"/>
    </location>
</feature>
<feature type="chain" id="PRO_5023008003" description="Carboxylesterase type B domain-containing protein" evidence="6">
    <location>
        <begin position="27"/>
        <end position="999"/>
    </location>
</feature>
<dbReference type="SUPFAM" id="SSF53474">
    <property type="entry name" value="alpha/beta-Hydrolases"/>
    <property type="match status" value="2"/>
</dbReference>
<dbReference type="PROSITE" id="PS00122">
    <property type="entry name" value="CARBOXYLESTERASE_B_1"/>
    <property type="match status" value="1"/>
</dbReference>
<dbReference type="Proteomes" id="UP000324832">
    <property type="component" value="Unassembled WGS sequence"/>
</dbReference>
<feature type="domain" description="Carboxylesterase type B" evidence="7">
    <location>
        <begin position="31"/>
        <end position="459"/>
    </location>
</feature>
<reference evidence="8 9" key="1">
    <citation type="submission" date="2017-07" db="EMBL/GenBank/DDBJ databases">
        <authorList>
            <person name="Talla V."/>
            <person name="Backstrom N."/>
        </authorList>
    </citation>
    <scope>NUCLEOTIDE SEQUENCE [LARGE SCALE GENOMIC DNA]</scope>
</reference>
<proteinExistence type="inferred from homology"/>
<dbReference type="Pfam" id="PF00135">
    <property type="entry name" value="COesterase"/>
    <property type="match status" value="2"/>
</dbReference>
<protein>
    <recommendedName>
        <fullName evidence="7">Carboxylesterase type B domain-containing protein</fullName>
    </recommendedName>
</protein>
<dbReference type="InterPro" id="IPR019826">
    <property type="entry name" value="Carboxylesterase_B_AS"/>
</dbReference>
<keyword evidence="9" id="KW-1185">Reference proteome</keyword>
<dbReference type="InterPro" id="IPR002018">
    <property type="entry name" value="CarbesteraseB"/>
</dbReference>
<organism evidence="8 9">
    <name type="scientific">Leptidea sinapis</name>
    <dbReference type="NCBI Taxonomy" id="189913"/>
    <lineage>
        <taxon>Eukaryota</taxon>
        <taxon>Metazoa</taxon>
        <taxon>Ecdysozoa</taxon>
        <taxon>Arthropoda</taxon>
        <taxon>Hexapoda</taxon>
        <taxon>Insecta</taxon>
        <taxon>Pterygota</taxon>
        <taxon>Neoptera</taxon>
        <taxon>Endopterygota</taxon>
        <taxon>Lepidoptera</taxon>
        <taxon>Glossata</taxon>
        <taxon>Ditrysia</taxon>
        <taxon>Papilionoidea</taxon>
        <taxon>Pieridae</taxon>
        <taxon>Dismorphiinae</taxon>
        <taxon>Leptidea</taxon>
    </lineage>
</organism>
<keyword evidence="6" id="KW-0732">Signal</keyword>
<accession>A0A5E4QAE4</accession>
<evidence type="ECO:0000256" key="3">
    <source>
        <dbReference type="ARBA" id="ARBA00022801"/>
    </source>
</evidence>
<evidence type="ECO:0000313" key="9">
    <source>
        <dbReference type="Proteomes" id="UP000324832"/>
    </source>
</evidence>
<dbReference type="EMBL" id="FZQP02001904">
    <property type="protein sequence ID" value="VVC94214.1"/>
    <property type="molecule type" value="Genomic_DNA"/>
</dbReference>
<keyword evidence="5" id="KW-0325">Glycoprotein</keyword>
<dbReference type="AlphaFoldDB" id="A0A5E4QAE4"/>
<comment type="similarity">
    <text evidence="1">Belongs to the type-B carboxylesterase/lipase family.</text>
</comment>
<evidence type="ECO:0000256" key="2">
    <source>
        <dbReference type="ARBA" id="ARBA00022487"/>
    </source>
</evidence>
<dbReference type="GO" id="GO:0052689">
    <property type="term" value="F:carboxylic ester hydrolase activity"/>
    <property type="evidence" value="ECO:0007669"/>
    <property type="project" value="UniProtKB-KW"/>
</dbReference>